<evidence type="ECO:0000313" key="1">
    <source>
        <dbReference type="EMBL" id="PWE87082.1"/>
    </source>
</evidence>
<comment type="caution">
    <text evidence="1">The sequence shown here is derived from an EMBL/GenBank/DDBJ whole genome shotgun (WGS) entry which is preliminary data.</text>
</comment>
<gene>
    <name evidence="1" type="ORF">LG34_05965</name>
</gene>
<keyword evidence="2" id="KW-1185">Reference proteome</keyword>
<dbReference type="AlphaFoldDB" id="A0A2V1JQ85"/>
<reference evidence="1 2" key="1">
    <citation type="submission" date="2014-09" db="EMBL/GenBank/DDBJ databases">
        <title>Butyrate-producing bacteria isolated from human gut.</title>
        <authorList>
            <person name="Zhang Q."/>
            <person name="Zhao L."/>
        </authorList>
    </citation>
    <scope>NUCLEOTIDE SEQUENCE [LARGE SCALE GENOMIC DNA]</scope>
    <source>
        <strain evidence="1 2">21</strain>
    </source>
</reference>
<protein>
    <submittedName>
        <fullName evidence="1">Uncharacterized protein</fullName>
    </submittedName>
</protein>
<dbReference type="Proteomes" id="UP000245288">
    <property type="component" value="Unassembled WGS sequence"/>
</dbReference>
<proteinExistence type="predicted"/>
<name>A0A2V1JQ85_EUBRA</name>
<evidence type="ECO:0000313" key="2">
    <source>
        <dbReference type="Proteomes" id="UP000245288"/>
    </source>
</evidence>
<dbReference type="EMBL" id="JRFU01000061">
    <property type="protein sequence ID" value="PWE87082.1"/>
    <property type="molecule type" value="Genomic_DNA"/>
</dbReference>
<sequence length="352" mass="39907">MPDWTKPMQQTFEYYEVDPATWYDKKPFDNVKTSTIKRDSDAETLGSATIDFNDMVGECYIRIYLITIQNGIRERFPLGTFLIQTPSSTFDGKNKTVSVDAYTPLLELKESPPPLGYSILKGANIMQNAKMILREHLRAPLIGTDSSETLYNDFVANSNDTWLSFGSDLIANARYKFDLDEMGRVLFAPEQNMFALQPVYTYNDDNSSILYPEVTMEHDIYGIPNVIEVVYSQNNKYFYARSVNDDTNSPLSTVNRGREIISRVTDPDISGIPSQAMIQEYADRLLKNSSTIEYSVSYTHAYCGTRIGDCVRLNYRRAGLQDVKAKIVSQSIKCEPGCPVSEKAIYTVKLWG</sequence>
<dbReference type="RefSeq" id="WP_109215231.1">
    <property type="nucleotide sequence ID" value="NZ_JRFU01000061.1"/>
</dbReference>
<accession>A0A2V1JQ85</accession>
<organism evidence="1 2">
    <name type="scientific">Eubacterium ramulus</name>
    <dbReference type="NCBI Taxonomy" id="39490"/>
    <lineage>
        <taxon>Bacteria</taxon>
        <taxon>Bacillati</taxon>
        <taxon>Bacillota</taxon>
        <taxon>Clostridia</taxon>
        <taxon>Eubacteriales</taxon>
        <taxon>Eubacteriaceae</taxon>
        <taxon>Eubacterium</taxon>
    </lineage>
</organism>
<dbReference type="OrthoDB" id="1771967at2"/>